<evidence type="ECO:0000256" key="1">
    <source>
        <dbReference type="SAM" id="Phobius"/>
    </source>
</evidence>
<proteinExistence type="predicted"/>
<feature type="transmembrane region" description="Helical" evidence="1">
    <location>
        <begin position="12"/>
        <end position="32"/>
    </location>
</feature>
<feature type="non-terminal residue" evidence="2">
    <location>
        <position position="1"/>
    </location>
</feature>
<evidence type="ECO:0000313" key="3">
    <source>
        <dbReference type="Proteomes" id="UP001190700"/>
    </source>
</evidence>
<evidence type="ECO:0008006" key="4">
    <source>
        <dbReference type="Google" id="ProtNLM"/>
    </source>
</evidence>
<comment type="caution">
    <text evidence="2">The sequence shown here is derived from an EMBL/GenBank/DDBJ whole genome shotgun (WGS) entry which is preliminary data.</text>
</comment>
<keyword evidence="1" id="KW-1133">Transmembrane helix</keyword>
<keyword evidence="1" id="KW-0472">Membrane</keyword>
<name>A0AAE0BHZ7_9CHLO</name>
<evidence type="ECO:0000313" key="2">
    <source>
        <dbReference type="EMBL" id="KAK3236926.1"/>
    </source>
</evidence>
<protein>
    <recommendedName>
        <fullName evidence="4">Transmembrane protein 163</fullName>
    </recommendedName>
</protein>
<gene>
    <name evidence="2" type="ORF">CYMTET_52960</name>
</gene>
<reference evidence="2 3" key="1">
    <citation type="journal article" date="2015" name="Genome Biol. Evol.">
        <title>Comparative Genomics of a Bacterivorous Green Alga Reveals Evolutionary Causalities and Consequences of Phago-Mixotrophic Mode of Nutrition.</title>
        <authorList>
            <person name="Burns J.A."/>
            <person name="Paasch A."/>
            <person name="Narechania A."/>
            <person name="Kim E."/>
        </authorList>
    </citation>
    <scope>NUCLEOTIDE SEQUENCE [LARGE SCALE GENOMIC DNA]</scope>
    <source>
        <strain evidence="2 3">PLY_AMNH</strain>
    </source>
</reference>
<feature type="transmembrane region" description="Helical" evidence="1">
    <location>
        <begin position="44"/>
        <end position="65"/>
    </location>
</feature>
<keyword evidence="1" id="KW-0812">Transmembrane</keyword>
<sequence length="78" mass="8881">TLFKSKTLWVDGMAGIIGSIEGILISICTLIYMVDAEVWWIDDVLSLVMALFLSIFAVYTLNTLAAHEWWKIAFWIDP</sequence>
<dbReference type="Proteomes" id="UP001190700">
    <property type="component" value="Unassembled WGS sequence"/>
</dbReference>
<organism evidence="2 3">
    <name type="scientific">Cymbomonas tetramitiformis</name>
    <dbReference type="NCBI Taxonomy" id="36881"/>
    <lineage>
        <taxon>Eukaryota</taxon>
        <taxon>Viridiplantae</taxon>
        <taxon>Chlorophyta</taxon>
        <taxon>Pyramimonadophyceae</taxon>
        <taxon>Pyramimonadales</taxon>
        <taxon>Pyramimonadaceae</taxon>
        <taxon>Cymbomonas</taxon>
    </lineage>
</organism>
<keyword evidence="3" id="KW-1185">Reference proteome</keyword>
<dbReference type="AlphaFoldDB" id="A0AAE0BHZ7"/>
<dbReference type="EMBL" id="LGRX02034765">
    <property type="protein sequence ID" value="KAK3236926.1"/>
    <property type="molecule type" value="Genomic_DNA"/>
</dbReference>
<accession>A0AAE0BHZ7</accession>